<keyword evidence="2 5" id="KW-0690">Ribosome biogenesis</keyword>
<dbReference type="SUPFAM" id="SSF158710">
    <property type="entry name" value="PSPTO4464-like"/>
    <property type="match status" value="1"/>
</dbReference>
<evidence type="ECO:0000256" key="1">
    <source>
        <dbReference type="ARBA" id="ARBA00022490"/>
    </source>
</evidence>
<dbReference type="Gene3D" id="1.10.60.30">
    <property type="entry name" value="PSPTO4464-like domains"/>
    <property type="match status" value="2"/>
</dbReference>
<comment type="function">
    <text evidence="5">Member of a network of 50S ribosomal subunit biogenesis factors which assembles along the 30S-50S interface, preventing incorrect 23S rRNA structures from forming. Promotes peptidyl transferase center (PTC) maturation.</text>
</comment>
<keyword evidence="8" id="KW-1185">Reference proteome</keyword>
<keyword evidence="3 5" id="KW-0699">rRNA-binding</keyword>
<dbReference type="InterPro" id="IPR023153">
    <property type="entry name" value="DarP_sf"/>
</dbReference>
<dbReference type="Proteomes" id="UP000323671">
    <property type="component" value="Chromosome"/>
</dbReference>
<evidence type="ECO:0000256" key="3">
    <source>
        <dbReference type="ARBA" id="ARBA00022730"/>
    </source>
</evidence>
<accession>A0A5C1EB62</accession>
<dbReference type="HAMAP" id="MF_00765">
    <property type="entry name" value="DarP"/>
    <property type="match status" value="1"/>
</dbReference>
<dbReference type="GO" id="GO:0005829">
    <property type="term" value="C:cytosol"/>
    <property type="evidence" value="ECO:0007669"/>
    <property type="project" value="TreeGrafter"/>
</dbReference>
<comment type="subcellular location">
    <subcellularLocation>
        <location evidence="5">Cytoplasm</location>
    </subcellularLocation>
    <text evidence="5">Associates with late stage pre-50S ribosomal subunits.</text>
</comment>
<organism evidence="7 8">
    <name type="scientific">Oryzomicrobium terrae</name>
    <dbReference type="NCBI Taxonomy" id="1735038"/>
    <lineage>
        <taxon>Bacteria</taxon>
        <taxon>Pseudomonadati</taxon>
        <taxon>Pseudomonadota</taxon>
        <taxon>Betaproteobacteria</taxon>
        <taxon>Rhodocyclales</taxon>
        <taxon>Rhodocyclaceae</taxon>
        <taxon>Oryzomicrobium</taxon>
    </lineage>
</organism>
<dbReference type="GO" id="GO:0043022">
    <property type="term" value="F:ribosome binding"/>
    <property type="evidence" value="ECO:0007669"/>
    <property type="project" value="UniProtKB-UniRule"/>
</dbReference>
<keyword evidence="4 5" id="KW-0694">RNA-binding</keyword>
<evidence type="ECO:0000256" key="6">
    <source>
        <dbReference type="SAM" id="MobiDB-lite"/>
    </source>
</evidence>
<dbReference type="PANTHER" id="PTHR38101:SF1">
    <property type="entry name" value="UPF0307 PROTEIN YJGA"/>
    <property type="match status" value="1"/>
</dbReference>
<dbReference type="Pfam" id="PF04751">
    <property type="entry name" value="DarP"/>
    <property type="match status" value="1"/>
</dbReference>
<evidence type="ECO:0000256" key="4">
    <source>
        <dbReference type="ARBA" id="ARBA00022884"/>
    </source>
</evidence>
<evidence type="ECO:0000256" key="5">
    <source>
        <dbReference type="HAMAP-Rule" id="MF_00765"/>
    </source>
</evidence>
<comment type="similarity">
    <text evidence="5">Belongs to the DarP family.</text>
</comment>
<evidence type="ECO:0000313" key="8">
    <source>
        <dbReference type="Proteomes" id="UP000323671"/>
    </source>
</evidence>
<protein>
    <recommendedName>
        <fullName evidence="5">Dual-action ribosomal maturation protein DarP</fullName>
    </recommendedName>
    <alternativeName>
        <fullName evidence="5">Large ribosomal subunit assembly factor DarP</fullName>
    </alternativeName>
</protein>
<evidence type="ECO:0000313" key="7">
    <source>
        <dbReference type="EMBL" id="QEL66170.1"/>
    </source>
</evidence>
<gene>
    <name evidence="7" type="primary">yjgA</name>
    <name evidence="5" type="synonym">darP</name>
    <name evidence="7" type="ORF">OTERR_26940</name>
</gene>
<dbReference type="RefSeq" id="WP_149426122.1">
    <property type="nucleotide sequence ID" value="NZ_CP022579.1"/>
</dbReference>
<name>A0A5C1EB62_9RHOO</name>
<dbReference type="EMBL" id="CP022579">
    <property type="protein sequence ID" value="QEL66170.1"/>
    <property type="molecule type" value="Genomic_DNA"/>
</dbReference>
<dbReference type="InterPro" id="IPR006839">
    <property type="entry name" value="DarP"/>
</dbReference>
<dbReference type="PANTHER" id="PTHR38101">
    <property type="entry name" value="UPF0307 PROTEIN YJGA"/>
    <property type="match status" value="1"/>
</dbReference>
<keyword evidence="1 5" id="KW-0963">Cytoplasm</keyword>
<dbReference type="GO" id="GO:1902626">
    <property type="term" value="P:assembly of large subunit precursor of preribosome"/>
    <property type="evidence" value="ECO:0007669"/>
    <property type="project" value="UniProtKB-UniRule"/>
</dbReference>
<dbReference type="NCBIfam" id="NF003593">
    <property type="entry name" value="PRK05255.1-1"/>
    <property type="match status" value="1"/>
</dbReference>
<sequence length="204" mass="23425">MTTRRRHHDNPLFVDLDAPDESYDDRPRRPSRTKRKEAVEALQALGVRLVELPTDRLAKVDMPDSLRDAVREAQRISDFEGRRRQLQYIGRLMRDVDPEPLQAAIDAFDGVSAVENARLHRLERLRNDIMENERVLESVLSEHPGADIQYLRQLRRNALKERELNKPPKAFRTLFQILKELEAGNGAVPPDEDEAAGTDTADQS</sequence>
<evidence type="ECO:0000256" key="2">
    <source>
        <dbReference type="ARBA" id="ARBA00022517"/>
    </source>
</evidence>
<dbReference type="CDD" id="cd16331">
    <property type="entry name" value="YjgA-like"/>
    <property type="match status" value="1"/>
</dbReference>
<feature type="region of interest" description="Disordered" evidence="6">
    <location>
        <begin position="183"/>
        <end position="204"/>
    </location>
</feature>
<feature type="region of interest" description="Disordered" evidence="6">
    <location>
        <begin position="1"/>
        <end position="36"/>
    </location>
</feature>
<dbReference type="KEGG" id="otr:OTERR_26940"/>
<dbReference type="AlphaFoldDB" id="A0A5C1EB62"/>
<proteinExistence type="inferred from homology"/>
<reference evidence="7 8" key="1">
    <citation type="submission" date="2017-07" db="EMBL/GenBank/DDBJ databases">
        <title>Complete genome sequence of Oryzomicrobium terrae TPP412.</title>
        <authorList>
            <person name="Chiu L.-W."/>
            <person name="Lo K.-J."/>
            <person name="Tsai Y.-M."/>
            <person name="Lin S.-S."/>
            <person name="Kuo C.-H."/>
            <person name="Liu C.-T."/>
        </authorList>
    </citation>
    <scope>NUCLEOTIDE SEQUENCE [LARGE SCALE GENOMIC DNA]</scope>
    <source>
        <strain evidence="7 8">TPP412</strain>
    </source>
</reference>
<dbReference type="GO" id="GO:0019843">
    <property type="term" value="F:rRNA binding"/>
    <property type="evidence" value="ECO:0007669"/>
    <property type="project" value="UniProtKB-UniRule"/>
</dbReference>